<evidence type="ECO:0000256" key="1">
    <source>
        <dbReference type="ARBA" id="ARBA00004167"/>
    </source>
</evidence>
<dbReference type="PROSITE" id="PS50004">
    <property type="entry name" value="C2"/>
    <property type="match status" value="2"/>
</dbReference>
<dbReference type="PANTHER" id="PTHR46296">
    <property type="entry name" value="BNAA05G37250D PROTEIN"/>
    <property type="match status" value="1"/>
</dbReference>
<reference evidence="8 9" key="1">
    <citation type="submission" date="2014-04" db="EMBL/GenBank/DDBJ databases">
        <authorList>
            <consortium name="International Citrus Genome Consortium"/>
            <person name="Gmitter F."/>
            <person name="Chen C."/>
            <person name="Farmerie W."/>
            <person name="Harkins T."/>
            <person name="Desany B."/>
            <person name="Mohiuddin M."/>
            <person name="Kodira C."/>
            <person name="Borodovsky M."/>
            <person name="Lomsadze A."/>
            <person name="Burns P."/>
            <person name="Jenkins J."/>
            <person name="Prochnik S."/>
            <person name="Shu S."/>
            <person name="Chapman J."/>
            <person name="Pitluck S."/>
            <person name="Schmutz J."/>
            <person name="Rokhsar D."/>
        </authorList>
    </citation>
    <scope>NUCLEOTIDE SEQUENCE</scope>
</reference>
<evidence type="ECO:0000256" key="2">
    <source>
        <dbReference type="ARBA" id="ARBA00022692"/>
    </source>
</evidence>
<dbReference type="InterPro" id="IPR031968">
    <property type="entry name" value="VASt"/>
</dbReference>
<dbReference type="InterPro" id="IPR011993">
    <property type="entry name" value="PH-like_dom_sf"/>
</dbReference>
<feature type="domain" description="VASt" evidence="7">
    <location>
        <begin position="251"/>
        <end position="423"/>
    </location>
</feature>
<keyword evidence="3" id="KW-1133">Transmembrane helix</keyword>
<dbReference type="Pfam" id="PF16016">
    <property type="entry name" value="VASt"/>
    <property type="match status" value="2"/>
</dbReference>
<evidence type="ECO:0000259" key="7">
    <source>
        <dbReference type="PROSITE" id="PS51778"/>
    </source>
</evidence>
<keyword evidence="2" id="KW-0812">Transmembrane</keyword>
<feature type="compositionally biased region" description="Basic and acidic residues" evidence="5">
    <location>
        <begin position="165"/>
        <end position="177"/>
    </location>
</feature>
<comment type="subcellular location">
    <subcellularLocation>
        <location evidence="1">Membrane</location>
        <topology evidence="1">Single-pass membrane protein</topology>
    </subcellularLocation>
</comment>
<dbReference type="AlphaFoldDB" id="A0A067GTE8"/>
<gene>
    <name evidence="8" type="ORF">CISIN_1g001764mg</name>
</gene>
<dbReference type="PANTHER" id="PTHR46296:SF8">
    <property type="entry name" value="OS06G0297800 PROTEIN"/>
    <property type="match status" value="1"/>
</dbReference>
<evidence type="ECO:0000313" key="8">
    <source>
        <dbReference type="EMBL" id="KDO78672.1"/>
    </source>
</evidence>
<feature type="region of interest" description="Disordered" evidence="5">
    <location>
        <begin position="136"/>
        <end position="177"/>
    </location>
</feature>
<keyword evidence="4" id="KW-0472">Membrane</keyword>
<dbReference type="InterPro" id="IPR000008">
    <property type="entry name" value="C2_dom"/>
</dbReference>
<dbReference type="CDD" id="cd00030">
    <property type="entry name" value="C2"/>
    <property type="match status" value="2"/>
</dbReference>
<organism evidence="8 9">
    <name type="scientific">Citrus sinensis</name>
    <name type="common">Sweet orange</name>
    <name type="synonym">Citrus aurantium var. sinensis</name>
    <dbReference type="NCBI Taxonomy" id="2711"/>
    <lineage>
        <taxon>Eukaryota</taxon>
        <taxon>Viridiplantae</taxon>
        <taxon>Streptophyta</taxon>
        <taxon>Embryophyta</taxon>
        <taxon>Tracheophyta</taxon>
        <taxon>Spermatophyta</taxon>
        <taxon>Magnoliopsida</taxon>
        <taxon>eudicotyledons</taxon>
        <taxon>Gunneridae</taxon>
        <taxon>Pentapetalae</taxon>
        <taxon>rosids</taxon>
        <taxon>malvids</taxon>
        <taxon>Sapindales</taxon>
        <taxon>Rutaceae</taxon>
        <taxon>Aurantioideae</taxon>
        <taxon>Citrus</taxon>
    </lineage>
</organism>
<evidence type="ECO:0000259" key="6">
    <source>
        <dbReference type="PROSITE" id="PS50004"/>
    </source>
</evidence>
<dbReference type="PROSITE" id="PS51778">
    <property type="entry name" value="VAST"/>
    <property type="match status" value="2"/>
</dbReference>
<dbReference type="InterPro" id="IPR035892">
    <property type="entry name" value="C2_domain_sf"/>
</dbReference>
<evidence type="ECO:0000256" key="3">
    <source>
        <dbReference type="ARBA" id="ARBA00022989"/>
    </source>
</evidence>
<dbReference type="SMART" id="SM00239">
    <property type="entry name" value="C2"/>
    <property type="match status" value="2"/>
</dbReference>
<name>A0A067GTE8_CITSI</name>
<dbReference type="EMBL" id="KK784879">
    <property type="protein sequence ID" value="KDO78671.1"/>
    <property type="molecule type" value="Genomic_DNA"/>
</dbReference>
<dbReference type="InterPro" id="IPR044511">
    <property type="entry name" value="At1g03370/At5g50170-like"/>
</dbReference>
<dbReference type="SUPFAM" id="SSF49562">
    <property type="entry name" value="C2 domain (Calcium/lipid-binding domain, CaLB)"/>
    <property type="match status" value="2"/>
</dbReference>
<keyword evidence="9" id="KW-1185">Reference proteome</keyword>
<dbReference type="Gene3D" id="2.30.29.30">
    <property type="entry name" value="Pleckstrin-homology domain (PH domain)/Phosphotyrosine-binding domain (PTB)"/>
    <property type="match status" value="1"/>
</dbReference>
<proteinExistence type="predicted"/>
<evidence type="ECO:0000256" key="4">
    <source>
        <dbReference type="ARBA" id="ARBA00023136"/>
    </source>
</evidence>
<dbReference type="Pfam" id="PF00168">
    <property type="entry name" value="C2"/>
    <property type="match status" value="2"/>
</dbReference>
<dbReference type="Proteomes" id="UP000027120">
    <property type="component" value="Unassembled WGS sequence"/>
</dbReference>
<dbReference type="CDD" id="cd13219">
    <property type="entry name" value="PH-GRAM_C2-GRAM"/>
    <property type="match status" value="1"/>
</dbReference>
<dbReference type="STRING" id="2711.A0A067GTE8"/>
<evidence type="ECO:0000256" key="5">
    <source>
        <dbReference type="SAM" id="MobiDB-lite"/>
    </source>
</evidence>
<dbReference type="InterPro" id="IPR004182">
    <property type="entry name" value="GRAM"/>
</dbReference>
<dbReference type="Pfam" id="PF02893">
    <property type="entry name" value="GRAM"/>
    <property type="match status" value="1"/>
</dbReference>
<dbReference type="SMART" id="SM00568">
    <property type="entry name" value="GRAM"/>
    <property type="match status" value="1"/>
</dbReference>
<dbReference type="PaxDb" id="2711-XP_006467213.1"/>
<dbReference type="eggNOG" id="KOG1032">
    <property type="taxonomic scope" value="Eukaryota"/>
</dbReference>
<dbReference type="SMR" id="A0A067GTE8"/>
<sequence length="1016" mass="114514">MKLVVRVIEARNIPAMDQNGYSDPYVRLQLGRQRFKTKVVRKSLSPSWEEEFSFKVEDLKDELVISVLDEDKYFNDDFVGFLKIPVSRVFDADNKSLPTAWHSLQPKNKKSKNKDCGEILLTISFSHNTSSADFNINSDPLDQLKTTESPKRSFSGPSNAPSPVRVEDTTSSREEKSCAQKTLAGRIAQMFNKNSDTASDRGVDFLELPETTKSELFDDKCVDQSSSASFEEAMKTMEPRDLGSEVPSNLPGGVLVDQMYVIAPQDLNTLLFSPDSNFPRTWAEEQGNTELQIGPWRFENGCESLKRDVTYIKAANKLIKATKGFEEQTYLKADGKVFAILASVSTPEVMYGGSFKTELLFCITPGPELSSGEQSSHLVISWRMNFLQSTMMKGMIENGARSALRETYEQFATFLSQTITPVDSNDMGLNKEQILASLQPEPQSDWKLAVHYFANFTVVSSFFMGIYVLIHIWLATSTTIQGLEFVGLDLPDSIGEFIVCGVLVLQGERFLQLISRFMQARKQKGSDHGVKAQGDGWLLTVALIKGDNLAAVDSSGFCDPYVVFTCNGKSRTSSIKFQQCDPMWNEIFEYDAMDEPPSMLDVEVYDFDGPFNEATSLGHAEINFVKSDISDLADVWIPLQGKLAQACQSKLHLRIFLNNTKGSNVVKEYLTKMEKEVGKKINLRSPQTNSAFQKLFGLPPEEFLINDFTCHLKRKMLLQGRLFLSARIIGFHANLFGHKTNFFFLWEDIEDIQVLPPSLSSMGSPVIVMTLRQGRGMDARHGAKTQDEEGRLKFHFHSFVSYNVAHRTIMALWKARSLSPEQKVQIVEESEAKSLQSEEGGTFLGLEDVTMSEVYSSVLPVPMSFFMELFGGGELERAVMEKAGCVSYSCSSWESEKLDVYERQIYYRFDKCISRYRGEVTSTQQKSPLPNGNGWLVEEVMTLHGVPLGDYFNLHLRYQVEDSPSRPKGCLAQVYLGVAWLKSTRHQKRITKNIVSNLEDRLRVKLSVIEKEFAAR</sequence>
<protein>
    <recommendedName>
        <fullName evidence="10">C2 and GRAM domain-containing protein</fullName>
    </recommendedName>
</protein>
<dbReference type="PRINTS" id="PR00360">
    <property type="entry name" value="C2DOMAIN"/>
</dbReference>
<feature type="domain" description="C2" evidence="6">
    <location>
        <begin position="1"/>
        <end position="102"/>
    </location>
</feature>
<evidence type="ECO:0008006" key="10">
    <source>
        <dbReference type="Google" id="ProtNLM"/>
    </source>
</evidence>
<feature type="domain" description="C2" evidence="6">
    <location>
        <begin position="519"/>
        <end position="637"/>
    </location>
</feature>
<dbReference type="GO" id="GO:0016020">
    <property type="term" value="C:membrane"/>
    <property type="evidence" value="ECO:0007669"/>
    <property type="project" value="UniProtKB-SubCell"/>
</dbReference>
<dbReference type="EMBL" id="KK784879">
    <property type="protein sequence ID" value="KDO78672.1"/>
    <property type="molecule type" value="Genomic_DNA"/>
</dbReference>
<dbReference type="Gene3D" id="2.60.40.150">
    <property type="entry name" value="C2 domain"/>
    <property type="match status" value="2"/>
</dbReference>
<feature type="domain" description="VASt" evidence="7">
    <location>
        <begin position="850"/>
        <end position="1016"/>
    </location>
</feature>
<feature type="compositionally biased region" description="Polar residues" evidence="5">
    <location>
        <begin position="136"/>
        <end position="147"/>
    </location>
</feature>
<evidence type="ECO:0000313" key="9">
    <source>
        <dbReference type="Proteomes" id="UP000027120"/>
    </source>
</evidence>
<accession>A0A067GTE8</accession>